<reference evidence="2 3" key="1">
    <citation type="submission" date="2016-10" db="EMBL/GenBank/DDBJ databases">
        <authorList>
            <person name="Varghese N."/>
            <person name="Submissions S."/>
        </authorList>
    </citation>
    <scope>NUCLEOTIDE SEQUENCE [LARGE SCALE GENOMIC DNA]</scope>
    <source>
        <strain evidence="2 3">DSM 29073</strain>
    </source>
</reference>
<dbReference type="AlphaFoldDB" id="A0A8G2BXK9"/>
<accession>A0A8G2BXK9</accession>
<feature type="domain" description="DUF4906" evidence="1">
    <location>
        <begin position="264"/>
        <end position="342"/>
    </location>
</feature>
<dbReference type="EMBL" id="FNVS01000013">
    <property type="protein sequence ID" value="SEG06157.1"/>
    <property type="molecule type" value="Genomic_DNA"/>
</dbReference>
<keyword evidence="3" id="KW-1185">Reference proteome</keyword>
<sequence length="810" mass="85350">MKRIEHTYTSWAIAAGCLLLLSACTDSFDTLVPQGNLSLRLTAISLDEQPGAEVRKVPLTRTSAATGVDENTIIHLWVLQYNGTGDAATLAGKNTYEGATLSPADQNLNNLVPGTSQTLVFVANCPAASALGTALNGLGDGSALSAFKAIKQTITDEPDLFSNGTIPMVGYWDGEIKSNADGGSPIVATIQMERMLAKVNLTVKSVLPNGENFKISSVRLNHVPDAAWLAPSAATPFPAKTSITPIDNYGDITKNGTGEVSVLWYMPENRRGTGTATSSSGKTAANLNAVQAGEGDAATYVEITGDYTVGNYTYGAVYRNYIGGNSVTDYNLARNSAYNISITIRGKNTSDSRIRVYGQAYTALAEAGEIDNNPNTVPVMDAVKSVRQTGRSEAVAVSSMTVDGSTTRRGFVYSATVSNEAGLIEGGTNVTSAISGGNFISGEYEGKLTGLQQGTTYYIRSFAANSQGETYGPVYTFATPAVQAAANCQMACPGQTLMFEPKDALGALKDIDAVTLLWQTRDNGTASGKLPLTKGIDLMYDAANTTVLAHINPEVSAANAVIEGTKGGATVWRWHIWVTPYRPEGFAVNGINASKVVAGGRVQTYGAKYKAVAGDGKAIMDRDLGSQATGTLLDEAQVALDASFHFGMLYQWGYPLPWPAAQRINQTSAMPVYDINGTEITPSGFQTTAAAGGAWATAKTAADPCPAGWKVAPEGAFDDLADYGILSYFDRSTDAGTLYIQNGCNAWFFAVGWRSQSGYSDYGTGALWTSGNVDASHAYALEFTTRTGGSVSPGKVTDSHLALPVRCIQQ</sequence>
<gene>
    <name evidence="2" type="ORF">SAMN05444001_11399</name>
</gene>
<organism evidence="2 3">
    <name type="scientific">Parabacteroides chinchillae</name>
    <dbReference type="NCBI Taxonomy" id="871327"/>
    <lineage>
        <taxon>Bacteria</taxon>
        <taxon>Pseudomonadati</taxon>
        <taxon>Bacteroidota</taxon>
        <taxon>Bacteroidia</taxon>
        <taxon>Bacteroidales</taxon>
        <taxon>Tannerellaceae</taxon>
        <taxon>Parabacteroides</taxon>
    </lineage>
</organism>
<dbReference type="InterPro" id="IPR032594">
    <property type="entry name" value="DUF4906"/>
</dbReference>
<proteinExistence type="predicted"/>
<dbReference type="RefSeq" id="WP_103983837.1">
    <property type="nucleotide sequence ID" value="NZ_FNVS01000013.1"/>
</dbReference>
<dbReference type="Proteomes" id="UP000236725">
    <property type="component" value="Unassembled WGS sequence"/>
</dbReference>
<dbReference type="PROSITE" id="PS51257">
    <property type="entry name" value="PROKAR_LIPOPROTEIN"/>
    <property type="match status" value="1"/>
</dbReference>
<evidence type="ECO:0000259" key="1">
    <source>
        <dbReference type="Pfam" id="PF16249"/>
    </source>
</evidence>
<evidence type="ECO:0000313" key="3">
    <source>
        <dbReference type="Proteomes" id="UP000236725"/>
    </source>
</evidence>
<name>A0A8G2BXK9_9BACT</name>
<evidence type="ECO:0000313" key="2">
    <source>
        <dbReference type="EMBL" id="SEG06157.1"/>
    </source>
</evidence>
<protein>
    <recommendedName>
        <fullName evidence="1">DUF4906 domain-containing protein</fullName>
    </recommendedName>
</protein>
<comment type="caution">
    <text evidence="2">The sequence shown here is derived from an EMBL/GenBank/DDBJ whole genome shotgun (WGS) entry which is preliminary data.</text>
</comment>
<dbReference type="Pfam" id="PF16249">
    <property type="entry name" value="DUF4906"/>
    <property type="match status" value="1"/>
</dbReference>